<keyword evidence="2" id="KW-0677">Repeat</keyword>
<dbReference type="Gene3D" id="2.130.10.10">
    <property type="entry name" value="YVTN repeat-like/Quinoprotein amine dehydrogenase"/>
    <property type="match status" value="1"/>
</dbReference>
<reference evidence="4 5" key="1">
    <citation type="submission" date="2019-01" db="EMBL/GenBank/DDBJ databases">
        <title>Ktedonosporobacter rubrisoli SCAWS-G2.</title>
        <authorList>
            <person name="Huang Y."/>
            <person name="Yan B."/>
        </authorList>
    </citation>
    <scope>NUCLEOTIDE SEQUENCE [LARGE SCALE GENOMIC DNA]</scope>
    <source>
        <strain evidence="4 5">SCAWS-G2</strain>
    </source>
</reference>
<dbReference type="InterPro" id="IPR001680">
    <property type="entry name" value="WD40_rpt"/>
</dbReference>
<gene>
    <name evidence="4" type="ORF">EPA93_35205</name>
</gene>
<keyword evidence="5" id="KW-1185">Reference proteome</keyword>
<dbReference type="PANTHER" id="PTHR19848">
    <property type="entry name" value="WD40 REPEAT PROTEIN"/>
    <property type="match status" value="1"/>
</dbReference>
<keyword evidence="1 3" id="KW-0853">WD repeat</keyword>
<sequence length="74" mass="8428">MFIWPPVYEYSTLSTAATSSRPIKKVWNAKDGSQSFTYRGHRKRVTTVAWSPDGKWIASGSYDKTAQIWQPGNM</sequence>
<dbReference type="InterPro" id="IPR036322">
    <property type="entry name" value="WD40_repeat_dom_sf"/>
</dbReference>
<dbReference type="InterPro" id="IPR015943">
    <property type="entry name" value="WD40/YVTN_repeat-like_dom_sf"/>
</dbReference>
<evidence type="ECO:0000256" key="1">
    <source>
        <dbReference type="ARBA" id="ARBA00022574"/>
    </source>
</evidence>
<organism evidence="4 5">
    <name type="scientific">Ktedonosporobacter rubrisoli</name>
    <dbReference type="NCBI Taxonomy" id="2509675"/>
    <lineage>
        <taxon>Bacteria</taxon>
        <taxon>Bacillati</taxon>
        <taxon>Chloroflexota</taxon>
        <taxon>Ktedonobacteria</taxon>
        <taxon>Ktedonobacterales</taxon>
        <taxon>Ktedonosporobacteraceae</taxon>
        <taxon>Ktedonosporobacter</taxon>
    </lineage>
</organism>
<name>A0A4P6K6P7_KTERU</name>
<dbReference type="AlphaFoldDB" id="A0A4P6K6P7"/>
<evidence type="ECO:0000256" key="2">
    <source>
        <dbReference type="ARBA" id="ARBA00022737"/>
    </source>
</evidence>
<protein>
    <submittedName>
        <fullName evidence="4">Uncharacterized protein</fullName>
    </submittedName>
</protein>
<evidence type="ECO:0000313" key="5">
    <source>
        <dbReference type="Proteomes" id="UP000290365"/>
    </source>
</evidence>
<dbReference type="KEGG" id="kbs:EPA93_35205"/>
<dbReference type="Proteomes" id="UP000290365">
    <property type="component" value="Chromosome"/>
</dbReference>
<accession>A0A4P6K6P7</accession>
<dbReference type="SUPFAM" id="SSF50978">
    <property type="entry name" value="WD40 repeat-like"/>
    <property type="match status" value="1"/>
</dbReference>
<dbReference type="Pfam" id="PF00400">
    <property type="entry name" value="WD40"/>
    <property type="match status" value="1"/>
</dbReference>
<dbReference type="PROSITE" id="PS50082">
    <property type="entry name" value="WD_REPEATS_2"/>
    <property type="match status" value="1"/>
</dbReference>
<dbReference type="EMBL" id="CP035758">
    <property type="protein sequence ID" value="QBD83683.1"/>
    <property type="molecule type" value="Genomic_DNA"/>
</dbReference>
<evidence type="ECO:0000313" key="4">
    <source>
        <dbReference type="EMBL" id="QBD83683.1"/>
    </source>
</evidence>
<evidence type="ECO:0000256" key="3">
    <source>
        <dbReference type="PROSITE-ProRule" id="PRU00221"/>
    </source>
</evidence>
<dbReference type="PANTHER" id="PTHR19848:SF8">
    <property type="entry name" value="F-BOX AND WD REPEAT DOMAIN CONTAINING 7"/>
    <property type="match status" value="1"/>
</dbReference>
<proteinExistence type="predicted"/>
<dbReference type="SMART" id="SM00320">
    <property type="entry name" value="WD40"/>
    <property type="match status" value="1"/>
</dbReference>
<dbReference type="PROSITE" id="PS50294">
    <property type="entry name" value="WD_REPEATS_REGION"/>
    <property type="match status" value="1"/>
</dbReference>
<dbReference type="OrthoDB" id="166851at2"/>
<feature type="repeat" description="WD" evidence="3">
    <location>
        <begin position="38"/>
        <end position="74"/>
    </location>
</feature>